<keyword evidence="3" id="KW-1185">Reference proteome</keyword>
<dbReference type="Proteomes" id="UP000266841">
    <property type="component" value="Unassembled WGS sequence"/>
</dbReference>
<evidence type="ECO:0000313" key="3">
    <source>
        <dbReference type="Proteomes" id="UP000266841"/>
    </source>
</evidence>
<accession>K0TN17</accession>
<evidence type="ECO:0000259" key="1">
    <source>
        <dbReference type="Pfam" id="PF00561"/>
    </source>
</evidence>
<reference evidence="2 3" key="1">
    <citation type="journal article" date="2012" name="Genome Biol.">
        <title>Genome and low-iron response of an oceanic diatom adapted to chronic iron limitation.</title>
        <authorList>
            <person name="Lommer M."/>
            <person name="Specht M."/>
            <person name="Roy A.S."/>
            <person name="Kraemer L."/>
            <person name="Andreson R."/>
            <person name="Gutowska M.A."/>
            <person name="Wolf J."/>
            <person name="Bergner S.V."/>
            <person name="Schilhabel M.B."/>
            <person name="Klostermeier U.C."/>
            <person name="Beiko R.G."/>
            <person name="Rosenstiel P."/>
            <person name="Hippler M."/>
            <person name="Laroche J."/>
        </authorList>
    </citation>
    <scope>NUCLEOTIDE SEQUENCE [LARGE SCALE GENOMIC DNA]</scope>
    <source>
        <strain evidence="2 3">CCMP1005</strain>
    </source>
</reference>
<dbReference type="Gene3D" id="3.40.50.1820">
    <property type="entry name" value="alpha/beta hydrolase"/>
    <property type="match status" value="1"/>
</dbReference>
<evidence type="ECO:0000313" key="2">
    <source>
        <dbReference type="EMBL" id="EJK76731.1"/>
    </source>
</evidence>
<sequence>MDAIKAKLTTTFVEQEDGSEQRVINDQTVLIYRPPGRVVGLTFLITAVSMPVSKYRSIIQALTETDHAVVGVYTNLNPNHREKAERIPAMFEELGPEFRVHKYDIVGHSIGGKIALLAAALYDADENKIRSIVALDPVDQTPAEFTNPGQLKRSLMSKPADGAAGGKANLSLEDTAAAITVTCTDTGYWIKKQHNGREIQRLNPKNVRLIMQRNSHHMVYCDDDGVLSWKSLAGKGSSPDRNKAVKDEALHIIRENAAKATLSGQSKARVTSLVGKAKKAVNDAKNDLTEIGNDAQKLGNEAKQKGNVMKGMASVRGLFG</sequence>
<dbReference type="Pfam" id="PF00561">
    <property type="entry name" value="Abhydrolase_1"/>
    <property type="match status" value="1"/>
</dbReference>
<comment type="caution">
    <text evidence="2">The sequence shown here is derived from an EMBL/GenBank/DDBJ whole genome shotgun (WGS) entry which is preliminary data.</text>
</comment>
<gene>
    <name evidence="2" type="ORF">THAOC_01490</name>
</gene>
<organism evidence="2 3">
    <name type="scientific">Thalassiosira oceanica</name>
    <name type="common">Marine diatom</name>
    <dbReference type="NCBI Taxonomy" id="159749"/>
    <lineage>
        <taxon>Eukaryota</taxon>
        <taxon>Sar</taxon>
        <taxon>Stramenopiles</taxon>
        <taxon>Ochrophyta</taxon>
        <taxon>Bacillariophyta</taxon>
        <taxon>Coscinodiscophyceae</taxon>
        <taxon>Thalassiosirophycidae</taxon>
        <taxon>Thalassiosirales</taxon>
        <taxon>Thalassiosiraceae</taxon>
        <taxon>Thalassiosira</taxon>
    </lineage>
</organism>
<dbReference type="EMBL" id="AGNL01001769">
    <property type="protein sequence ID" value="EJK76731.1"/>
    <property type="molecule type" value="Genomic_DNA"/>
</dbReference>
<feature type="domain" description="AB hydrolase-1" evidence="1">
    <location>
        <begin position="87"/>
        <end position="147"/>
    </location>
</feature>
<dbReference type="InterPro" id="IPR029058">
    <property type="entry name" value="AB_hydrolase_fold"/>
</dbReference>
<dbReference type="SUPFAM" id="SSF53474">
    <property type="entry name" value="alpha/beta-Hydrolases"/>
    <property type="match status" value="1"/>
</dbReference>
<dbReference type="AlphaFoldDB" id="K0TN17"/>
<dbReference type="InterPro" id="IPR000073">
    <property type="entry name" value="AB_hydrolase_1"/>
</dbReference>
<name>K0TN17_THAOC</name>
<proteinExistence type="predicted"/>
<dbReference type="OrthoDB" id="8119704at2759"/>
<protein>
    <recommendedName>
        <fullName evidence="1">AB hydrolase-1 domain-containing protein</fullName>
    </recommendedName>
</protein>